<feature type="disulfide bond" evidence="3">
    <location>
        <begin position="651"/>
        <end position="665"/>
    </location>
</feature>
<dbReference type="OrthoDB" id="5985073at2759"/>
<proteinExistence type="predicted"/>
<evidence type="ECO:0000259" key="6">
    <source>
        <dbReference type="PROSITE" id="PS51782"/>
    </source>
</evidence>
<evidence type="ECO:0000256" key="3">
    <source>
        <dbReference type="PROSITE-ProRule" id="PRU00261"/>
    </source>
</evidence>
<keyword evidence="2" id="KW-0843">Virulence</keyword>
<reference evidence="7 8" key="1">
    <citation type="submission" date="2017-11" db="EMBL/GenBank/DDBJ databases">
        <title>Comparative genomics of Botrytis spp.</title>
        <authorList>
            <person name="Valero-Jimenez C.A."/>
            <person name="Tapia P."/>
            <person name="Veloso J."/>
            <person name="Silva-Moreno E."/>
            <person name="Staats M."/>
            <person name="Valdes J.H."/>
            <person name="Van Kan J.A.L."/>
        </authorList>
    </citation>
    <scope>NUCLEOTIDE SEQUENCE [LARGE SCALE GENOMIC DNA]</scope>
    <source>
        <strain evidence="7 8">MUCL2830</strain>
    </source>
</reference>
<feature type="disulfide bond" evidence="3">
    <location>
        <begin position="718"/>
        <end position="732"/>
    </location>
</feature>
<dbReference type="PROSITE" id="PS51782">
    <property type="entry name" value="LYSM"/>
    <property type="match status" value="3"/>
</dbReference>
<dbReference type="CDD" id="cd00118">
    <property type="entry name" value="LysM"/>
    <property type="match status" value="1"/>
</dbReference>
<accession>A0A4Y8CVH3</accession>
<dbReference type="STRING" id="38488.A0A4Y8CVH3"/>
<dbReference type="CDD" id="cd11618">
    <property type="entry name" value="ChtBD1_1"/>
    <property type="match status" value="3"/>
</dbReference>
<evidence type="ECO:0000256" key="1">
    <source>
        <dbReference type="ARBA" id="ARBA00022669"/>
    </source>
</evidence>
<dbReference type="PANTHER" id="PTHR34997">
    <property type="entry name" value="AM15"/>
    <property type="match status" value="1"/>
</dbReference>
<dbReference type="SUPFAM" id="SSF57016">
    <property type="entry name" value="Plant lectins/antimicrobial peptides"/>
    <property type="match status" value="3"/>
</dbReference>
<feature type="chain" id="PRO_5021508513" description="Carbohydrate-binding module family 18 protein" evidence="4">
    <location>
        <begin position="21"/>
        <end position="747"/>
    </location>
</feature>
<feature type="domain" description="Chitin-binding type-1" evidence="5">
    <location>
        <begin position="698"/>
        <end position="747"/>
    </location>
</feature>
<dbReference type="InterPro" id="IPR001002">
    <property type="entry name" value="Chitin-bd_1"/>
</dbReference>
<keyword evidence="8" id="KW-1185">Reference proteome</keyword>
<feature type="domain" description="Chitin-binding type-1" evidence="5">
    <location>
        <begin position="556"/>
        <end position="603"/>
    </location>
</feature>
<comment type="caution">
    <text evidence="7">The sequence shown here is derived from an EMBL/GenBank/DDBJ whole genome shotgun (WGS) entry which is preliminary data.</text>
</comment>
<evidence type="ECO:0000313" key="8">
    <source>
        <dbReference type="Proteomes" id="UP000297299"/>
    </source>
</evidence>
<keyword evidence="1 3" id="KW-0147">Chitin-binding</keyword>
<evidence type="ECO:0000259" key="5">
    <source>
        <dbReference type="PROSITE" id="PS50941"/>
    </source>
</evidence>
<evidence type="ECO:0008006" key="9">
    <source>
        <dbReference type="Google" id="ProtNLM"/>
    </source>
</evidence>
<sequence length="747" mass="78823">MSRFQRVLICGLLLQSEVESQIFLGAPQVEAPGNFSTACNATFSENIACNITMYEVALGQLFPTVVDLSSICTETCLGALETLRAQQLLDCSSSDIVIIAGETYPPTLTTDNLLFTYNYTCIQDPTTSEYCFPNFLAWNNDTESTTSTEVCSDCNLLTQQSQQDSPLGWDDDSASMYSSLTSSCGVTKYPIASPSPYSLDITATVSSTANPSTTTAAYACISTYTIQGDDTCSSIIESQQVATFYLMQANNLPGYCSELPDPGTSLCIPQSCELYTVAANDTCYGIVQSYNVKFSSTQLISWNPNINKGCSNLNQIEGYQICLSRNINCCFDRERKRHNAHSIGSYKPSAKYNDRISRLGGEYYLVLDGDDCASISISMGISLSDFYFLNPMVNSTCGDLWTDTYYCVEAVGNIATYPGYGGTSTTKNPCSKLDAPASCFVTTYPTTTPFTWPAVGTMTTTALLTNFTSLADLPLAPGTSGSCSQYAEYYQSNSDTNSCGAIAHFYDIEISDVVAWNPSLTYDAKNTTSCVFLPGYRYCVAGTTTGSDGTSSISPNGLCGANNTNYTCEGSSFGDCCSEYGNCGSTSDFCGVGCQSLFGSCTVASATFSSATFSSATDTATTTTAVLPTVTLSPDGSCGGDSGYTCESPNCCSESGYCGNTADFCGVGCQSAFGICSTSSTTTTATTTAAPTQTVSSNGGCGSDYDNWTCAGSTFGNCCSQYGFCGSGSTYCDVGSGCQTAFGECAS</sequence>
<dbReference type="InterPro" id="IPR018392">
    <property type="entry name" value="LysM"/>
</dbReference>
<dbReference type="PANTHER" id="PTHR34997:SF1">
    <property type="entry name" value="PEPTIDOGLYCAN-BINDING LYSIN DOMAIN"/>
    <property type="match status" value="1"/>
</dbReference>
<dbReference type="Gene3D" id="3.10.350.10">
    <property type="entry name" value="LysM domain"/>
    <property type="match status" value="4"/>
</dbReference>
<organism evidence="7 8">
    <name type="scientific">Botryotinia calthae</name>
    <dbReference type="NCBI Taxonomy" id="38488"/>
    <lineage>
        <taxon>Eukaryota</taxon>
        <taxon>Fungi</taxon>
        <taxon>Dikarya</taxon>
        <taxon>Ascomycota</taxon>
        <taxon>Pezizomycotina</taxon>
        <taxon>Leotiomycetes</taxon>
        <taxon>Helotiales</taxon>
        <taxon>Sclerotiniaceae</taxon>
        <taxon>Botryotinia</taxon>
    </lineage>
</organism>
<dbReference type="Proteomes" id="UP000297299">
    <property type="component" value="Unassembled WGS sequence"/>
</dbReference>
<gene>
    <name evidence="7" type="ORF">BOTCAL_0275g00060</name>
</gene>
<feature type="domain" description="Chitin-binding type-1" evidence="5">
    <location>
        <begin position="635"/>
        <end position="678"/>
    </location>
</feature>
<dbReference type="Pfam" id="PF01476">
    <property type="entry name" value="LysM"/>
    <property type="match status" value="2"/>
</dbReference>
<dbReference type="InterPro" id="IPR036861">
    <property type="entry name" value="Endochitinase-like_sf"/>
</dbReference>
<dbReference type="SMART" id="SM00270">
    <property type="entry name" value="ChtBD1"/>
    <property type="match status" value="3"/>
</dbReference>
<dbReference type="Pfam" id="PF00187">
    <property type="entry name" value="Chitin_bind_1"/>
    <property type="match status" value="2"/>
</dbReference>
<feature type="domain" description="LysM" evidence="6">
    <location>
        <begin position="222"/>
        <end position="268"/>
    </location>
</feature>
<protein>
    <recommendedName>
        <fullName evidence="9">Carbohydrate-binding module family 18 protein</fullName>
    </recommendedName>
</protein>
<comment type="caution">
    <text evidence="3">Lacks conserved residue(s) required for the propagation of feature annotation.</text>
</comment>
<feature type="domain" description="LysM" evidence="6">
    <location>
        <begin position="362"/>
        <end position="408"/>
    </location>
</feature>
<dbReference type="InterPro" id="IPR036779">
    <property type="entry name" value="LysM_dom_sf"/>
</dbReference>
<keyword evidence="3" id="KW-1015">Disulfide bond</keyword>
<keyword evidence="4" id="KW-0732">Signal</keyword>
<dbReference type="SUPFAM" id="SSF54106">
    <property type="entry name" value="LysM domain"/>
    <property type="match status" value="2"/>
</dbReference>
<dbReference type="InterPro" id="IPR052210">
    <property type="entry name" value="LysM1-like"/>
</dbReference>
<dbReference type="SMART" id="SM00257">
    <property type="entry name" value="LysM"/>
    <property type="match status" value="3"/>
</dbReference>
<dbReference type="GO" id="GO:0008061">
    <property type="term" value="F:chitin binding"/>
    <property type="evidence" value="ECO:0007669"/>
    <property type="project" value="UniProtKB-UniRule"/>
</dbReference>
<feature type="disulfide bond" evidence="3">
    <location>
        <begin position="576"/>
        <end position="590"/>
    </location>
</feature>
<dbReference type="PROSITE" id="PS50941">
    <property type="entry name" value="CHIT_BIND_I_2"/>
    <property type="match status" value="3"/>
</dbReference>
<dbReference type="EMBL" id="PHWZ01000274">
    <property type="protein sequence ID" value="TEY50617.1"/>
    <property type="molecule type" value="Genomic_DNA"/>
</dbReference>
<feature type="signal peptide" evidence="4">
    <location>
        <begin position="1"/>
        <end position="20"/>
    </location>
</feature>
<name>A0A4Y8CVH3_9HELO</name>
<feature type="disulfide bond" evidence="3">
    <location>
        <begin position="646"/>
        <end position="658"/>
    </location>
</feature>
<feature type="domain" description="LysM" evidence="6">
    <location>
        <begin position="273"/>
        <end position="321"/>
    </location>
</feature>
<evidence type="ECO:0000256" key="4">
    <source>
        <dbReference type="SAM" id="SignalP"/>
    </source>
</evidence>
<dbReference type="AlphaFoldDB" id="A0A4Y8CVH3"/>
<evidence type="ECO:0000256" key="2">
    <source>
        <dbReference type="ARBA" id="ARBA00023026"/>
    </source>
</evidence>
<evidence type="ECO:0000313" key="7">
    <source>
        <dbReference type="EMBL" id="TEY50617.1"/>
    </source>
</evidence>
<dbReference type="Gene3D" id="3.30.60.10">
    <property type="entry name" value="Endochitinase-like"/>
    <property type="match status" value="3"/>
</dbReference>